<evidence type="ECO:0000256" key="3">
    <source>
        <dbReference type="ARBA" id="ARBA00007380"/>
    </source>
</evidence>
<feature type="domain" description="Carrier" evidence="11">
    <location>
        <begin position="1430"/>
        <end position="1511"/>
    </location>
</feature>
<dbReference type="Gene3D" id="1.10.1200.10">
    <property type="entry name" value="ACP-like"/>
    <property type="match status" value="1"/>
</dbReference>
<organism evidence="12 13">
    <name type="scientific">Streptomyces daqingensis</name>
    <dbReference type="NCBI Taxonomy" id="1472640"/>
    <lineage>
        <taxon>Bacteria</taxon>
        <taxon>Bacillati</taxon>
        <taxon>Actinomycetota</taxon>
        <taxon>Actinomycetes</taxon>
        <taxon>Kitasatosporales</taxon>
        <taxon>Streptomycetaceae</taxon>
        <taxon>Streptomyces</taxon>
    </lineage>
</organism>
<evidence type="ECO:0000256" key="2">
    <source>
        <dbReference type="ARBA" id="ARBA00005102"/>
    </source>
</evidence>
<dbReference type="EMBL" id="BMMP01000001">
    <property type="protein sequence ID" value="GGO42826.1"/>
    <property type="molecule type" value="Genomic_DNA"/>
</dbReference>
<dbReference type="InterPro" id="IPR044894">
    <property type="entry name" value="TubC_N_sf"/>
</dbReference>
<evidence type="ECO:0000256" key="10">
    <source>
        <dbReference type="SAM" id="MobiDB-lite"/>
    </source>
</evidence>
<dbReference type="InterPro" id="IPR020845">
    <property type="entry name" value="AMP-binding_CS"/>
</dbReference>
<dbReference type="CDD" id="cd02440">
    <property type="entry name" value="AdoMet_MTases"/>
    <property type="match status" value="1"/>
</dbReference>
<dbReference type="PANTHER" id="PTHR45527:SF10">
    <property type="entry name" value="PYOCHELIN SYNTHASE PCHF"/>
    <property type="match status" value="1"/>
</dbReference>
<keyword evidence="7" id="KW-0436">Ligase</keyword>
<keyword evidence="8" id="KW-0677">Repeat</keyword>
<evidence type="ECO:0000256" key="8">
    <source>
        <dbReference type="ARBA" id="ARBA00022737"/>
    </source>
</evidence>
<dbReference type="SUPFAM" id="SSF52777">
    <property type="entry name" value="CoA-dependent acyltransferases"/>
    <property type="match status" value="2"/>
</dbReference>
<dbReference type="InterPro" id="IPR023213">
    <property type="entry name" value="CAT-like_dom_sf"/>
</dbReference>
<dbReference type="InterPro" id="IPR009081">
    <property type="entry name" value="PP-bd_ACP"/>
</dbReference>
<evidence type="ECO:0000256" key="4">
    <source>
        <dbReference type="ARBA" id="ARBA00016743"/>
    </source>
</evidence>
<evidence type="ECO:0000313" key="12">
    <source>
        <dbReference type="EMBL" id="GGO42826.1"/>
    </source>
</evidence>
<dbReference type="Pfam" id="PF08242">
    <property type="entry name" value="Methyltransf_12"/>
    <property type="match status" value="1"/>
</dbReference>
<dbReference type="InterPro" id="IPR001242">
    <property type="entry name" value="Condensation_dom"/>
</dbReference>
<dbReference type="InterPro" id="IPR013217">
    <property type="entry name" value="Methyltransf_12"/>
</dbReference>
<sequence length="1837" mass="200031">MNAGQLIEEFERAGIQLWRDGEGLRFRAPRGVMTDERLAVLRSRKEELLAHVPDGASPDGTSSRGPDAREELWQPEPQDRHEPFPLTDIQSAYLLGRDEAFDYGGVSCHIYLEFERPAGLDPQRLQEAWDGLVERHDMLRSVICPDGTQRIAPALDDTRISVTDLRNETAEAADGALAAVREELSHRVHPAGERPMYELRLTRAPDHSRLHLSMDFMVLDWISIQLLLTELDLRYAQPDWPLPPVEATFRDYVAAEQRLRETERYERDRAYWWSRVDDLPAAPALPLADGHDPSRATPRFRRLGTSLSTEDWQMLRARAADHGVTPANAVLAAYAETIGRWSADERFCLGLTVLNRLPLHPHVARMLGDFTSVSLLSVDHSSRAAFAGRARSMGEQLFEDLDHRLCSGVRVLRELARRRGREAALMPVVFTGGIGVVGEALKDAAPHLRPVYGISQTPQVWIDCQATDQFGGLEVNWDVREGIFPEGMVDEMFAAFSRLLHRLAERDAPWREADPLGLPERQAARRETVNATAAAEPGGLLHAPLVEYARGCPDRTAVVDAGGSMTYGEWLGRAARVAGELRDAGCRPGDLVAVLMDKSREQAVGVLGVLLAGAVYVPVDTGQPHVRRDRILTGCGARYAVYSDPGPAEELPAGIRTVNVTGGEVLAPEEWPRPVSAPDDLAYVIHTSGSTGEPKGVMISHRAAANTVHDIDQRFAVTSDDRVFGLASLAFDLSVYDLFGPPSLGAVLVLPDPARRGDPSHWADLTERHGVTLWNSVPAQLQMLLHYLDTEPRSLPRLRLALLSGDWIPLALPGHAQRQLPGAELVSLGGATEAAIWSIHHPIRGVEPQWHSIPYGVPLANQRFHVLDGAMRDRPELVAGELYIAGTGLADGYLGDPERTAERFPHHPATGERLYRTGDLGRYLPDGEIEFLGRTDQQVKIRGHRVELGEIDAVLGEHPAVGSSAVLVEGTDAIERSLVAFVEPAVRTEPAQPAVAEAVRECVPPPPAHAPDAESVTAYVRHLDRAFLLSMAGTVAASGIFAGEGAGCSEEELAGRLGVHGRHRGLLHRWLVALEKAGYVRHEAAAGTWHGTERPGKPATDRAWDELAAHTHDEVCPPALRAYFRAHADALPALLRGEREEVELFFPGGSQEIARSWYVDNLPAQHLLSTLAAAVRSAAGGVRGRPLRVLEVGAGIGAATGPVLDALADQPVQYLFTDVSEYFLTDARQSFGARPGMRFGLFDMNRDPRDQGMLPNSFDIVLSAGALNNARDTPLVLDRLRSLLAPRGWLCLLEMTREHPEITATQAFMMEEPEDLRSESGSLFVDEDGWRELLTRAGAGHVLTLPGPDDPFAVLGQRVIAASFKQDRAVVDAEEVVGWAAQRLPAHMVPAHVQVVDEMPLTSNGKVDRKQLLDWAPRRGERAAAEEAEPPRPGLEQQVARLWAGLLGGGLPSREQGFFDAGGDSLLAARLVGQLREHLPEAADVTFDVLLRALLHTPTVAGLAALLAAPHGPVTPGEGRRSASARGRGALVDLGGTGTGPVRLLVHEGLGTLAPYRPLIGELTAAGPVVGLAVEDSDRYLELPAPRLVEDLAADYAREVLAAGHREVEVVGYCSGGLVAAELARALDEGGAEVQGLTVVSSYRIPYLLHDELLVDYAFARVMGAELRSLGWPADEEDMGYALAAALERSPKGLEPGAFAVLDGDDRLRAVAESFRLLGEQPSEKRRDALRQALAQTASGLDSAGQVTALHRVFEHTVQAVTHYDPMPYAGDITFLRPLEPTHFIPGFQDDMTRFWRELCLGELTVRDVPGDHFTCIQAPHVRRTAAMITANTGAGR</sequence>
<name>A0ABQ2LSZ8_9ACTN</name>
<dbReference type="PROSITE" id="PS50075">
    <property type="entry name" value="CARRIER"/>
    <property type="match status" value="1"/>
</dbReference>
<evidence type="ECO:0000259" key="11">
    <source>
        <dbReference type="PROSITE" id="PS50075"/>
    </source>
</evidence>
<dbReference type="Pfam" id="PF00501">
    <property type="entry name" value="AMP-binding"/>
    <property type="match status" value="1"/>
</dbReference>
<dbReference type="Pfam" id="PF13193">
    <property type="entry name" value="AMP-binding_C"/>
    <property type="match status" value="1"/>
</dbReference>
<keyword evidence="6" id="KW-0597">Phosphoprotein</keyword>
<dbReference type="Gene3D" id="1.10.10.1830">
    <property type="entry name" value="Non-ribosomal peptide synthase, adenylation domain"/>
    <property type="match status" value="1"/>
</dbReference>
<dbReference type="InterPro" id="IPR025110">
    <property type="entry name" value="AMP-bd_C"/>
</dbReference>
<dbReference type="InterPro" id="IPR029058">
    <property type="entry name" value="AB_hydrolase_fold"/>
</dbReference>
<evidence type="ECO:0000256" key="9">
    <source>
        <dbReference type="ARBA" id="ARBA00033440"/>
    </source>
</evidence>
<evidence type="ECO:0000313" key="13">
    <source>
        <dbReference type="Proteomes" id="UP000631535"/>
    </source>
</evidence>
<dbReference type="Gene3D" id="3.40.50.1820">
    <property type="entry name" value="alpha/beta hydrolase"/>
    <property type="match status" value="1"/>
</dbReference>
<dbReference type="SUPFAM" id="SSF53335">
    <property type="entry name" value="S-adenosyl-L-methionine-dependent methyltransferases"/>
    <property type="match status" value="1"/>
</dbReference>
<dbReference type="Pfam" id="PF00668">
    <property type="entry name" value="Condensation"/>
    <property type="match status" value="1"/>
</dbReference>
<dbReference type="Gene3D" id="3.30.559.30">
    <property type="entry name" value="Nonribosomal peptide synthetase, condensation domain"/>
    <property type="match status" value="1"/>
</dbReference>
<dbReference type="CDD" id="cd12114">
    <property type="entry name" value="A_NRPS_TlmIV_like"/>
    <property type="match status" value="1"/>
</dbReference>
<dbReference type="SMART" id="SM00823">
    <property type="entry name" value="PKS_PP"/>
    <property type="match status" value="1"/>
</dbReference>
<reference evidence="13" key="1">
    <citation type="journal article" date="2019" name="Int. J. Syst. Evol. Microbiol.">
        <title>The Global Catalogue of Microorganisms (GCM) 10K type strain sequencing project: providing services to taxonomists for standard genome sequencing and annotation.</title>
        <authorList>
            <consortium name="The Broad Institute Genomics Platform"/>
            <consortium name="The Broad Institute Genome Sequencing Center for Infectious Disease"/>
            <person name="Wu L."/>
            <person name="Ma J."/>
        </authorList>
    </citation>
    <scope>NUCLEOTIDE SEQUENCE [LARGE SCALE GENOMIC DNA]</scope>
    <source>
        <strain evidence="13">CGMCC 4.7178</strain>
    </source>
</reference>
<dbReference type="Gene3D" id="3.30.300.30">
    <property type="match status" value="2"/>
</dbReference>
<dbReference type="SUPFAM" id="SSF47336">
    <property type="entry name" value="ACP-like"/>
    <property type="match status" value="1"/>
</dbReference>
<evidence type="ECO:0000256" key="7">
    <source>
        <dbReference type="ARBA" id="ARBA00022598"/>
    </source>
</evidence>
<comment type="similarity">
    <text evidence="3">Belongs to the ATP-dependent AMP-binding enzyme family. MbtB subfamily.</text>
</comment>
<accession>A0ABQ2LSZ8</accession>
<dbReference type="PANTHER" id="PTHR45527">
    <property type="entry name" value="NONRIBOSOMAL PEPTIDE SYNTHETASE"/>
    <property type="match status" value="1"/>
</dbReference>
<dbReference type="NCBIfam" id="TIGR01733">
    <property type="entry name" value="AA-adenyl-dom"/>
    <property type="match status" value="1"/>
</dbReference>
<dbReference type="InterPro" id="IPR042099">
    <property type="entry name" value="ANL_N_sf"/>
</dbReference>
<dbReference type="Proteomes" id="UP000631535">
    <property type="component" value="Unassembled WGS sequence"/>
</dbReference>
<dbReference type="InterPro" id="IPR029063">
    <property type="entry name" value="SAM-dependent_MTases_sf"/>
</dbReference>
<dbReference type="RefSeq" id="WP_229711481.1">
    <property type="nucleotide sequence ID" value="NZ_BMMP01000001.1"/>
</dbReference>
<proteinExistence type="inferred from homology"/>
<dbReference type="SUPFAM" id="SSF53474">
    <property type="entry name" value="alpha/beta-Hydrolases"/>
    <property type="match status" value="1"/>
</dbReference>
<gene>
    <name evidence="12" type="ORF">GCM10012287_04610</name>
</gene>
<dbReference type="InterPro" id="IPR045851">
    <property type="entry name" value="AMP-bd_C_sf"/>
</dbReference>
<protein>
    <recommendedName>
        <fullName evidence="4">Phenyloxazoline synthase MbtB</fullName>
    </recommendedName>
    <alternativeName>
        <fullName evidence="9">Mycobactin synthetase protein B</fullName>
    </alternativeName>
</protein>
<dbReference type="InterPro" id="IPR001031">
    <property type="entry name" value="Thioesterase"/>
</dbReference>
<comment type="caution">
    <text evidence="12">The sequence shown here is derived from an EMBL/GenBank/DDBJ whole genome shotgun (WGS) entry which is preliminary data.</text>
</comment>
<dbReference type="InterPro" id="IPR020806">
    <property type="entry name" value="PKS_PP-bd"/>
</dbReference>
<dbReference type="InterPro" id="IPR006162">
    <property type="entry name" value="Ppantetheine_attach_site"/>
</dbReference>
<comment type="cofactor">
    <cofactor evidence="1">
        <name>pantetheine 4'-phosphate</name>
        <dbReference type="ChEBI" id="CHEBI:47942"/>
    </cofactor>
</comment>
<dbReference type="InterPro" id="IPR036736">
    <property type="entry name" value="ACP-like_sf"/>
</dbReference>
<evidence type="ECO:0000256" key="1">
    <source>
        <dbReference type="ARBA" id="ARBA00001957"/>
    </source>
</evidence>
<dbReference type="InterPro" id="IPR000873">
    <property type="entry name" value="AMP-dep_synth/lig_dom"/>
</dbReference>
<dbReference type="InterPro" id="IPR057737">
    <property type="entry name" value="Condensation_MtbB-like"/>
</dbReference>
<dbReference type="Pfam" id="PF00550">
    <property type="entry name" value="PP-binding"/>
    <property type="match status" value="1"/>
</dbReference>
<dbReference type="InterPro" id="IPR041464">
    <property type="entry name" value="TubC_N"/>
</dbReference>
<dbReference type="Gene3D" id="3.40.50.12780">
    <property type="entry name" value="N-terminal domain of ligase-like"/>
    <property type="match status" value="1"/>
</dbReference>
<feature type="region of interest" description="Disordered" evidence="10">
    <location>
        <begin position="49"/>
        <end position="70"/>
    </location>
</feature>
<dbReference type="SUPFAM" id="SSF56801">
    <property type="entry name" value="Acetyl-CoA synthetase-like"/>
    <property type="match status" value="2"/>
</dbReference>
<comment type="pathway">
    <text evidence="2">Siderophore biosynthesis; mycobactin biosynthesis.</text>
</comment>
<keyword evidence="13" id="KW-1185">Reference proteome</keyword>
<keyword evidence="5" id="KW-0596">Phosphopantetheine</keyword>
<dbReference type="PROSITE" id="PS00455">
    <property type="entry name" value="AMP_BINDING"/>
    <property type="match status" value="1"/>
</dbReference>
<dbReference type="Gene3D" id="3.30.559.10">
    <property type="entry name" value="Chloramphenicol acetyltransferase-like domain"/>
    <property type="match status" value="1"/>
</dbReference>
<dbReference type="Pfam" id="PF18563">
    <property type="entry name" value="TubC_N"/>
    <property type="match status" value="1"/>
</dbReference>
<dbReference type="InterPro" id="IPR010071">
    <property type="entry name" value="AA_adenyl_dom"/>
</dbReference>
<dbReference type="PROSITE" id="PS00012">
    <property type="entry name" value="PHOSPHOPANTETHEINE"/>
    <property type="match status" value="1"/>
</dbReference>
<evidence type="ECO:0000256" key="6">
    <source>
        <dbReference type="ARBA" id="ARBA00022553"/>
    </source>
</evidence>
<dbReference type="Gene3D" id="3.40.50.150">
    <property type="entry name" value="Vaccinia Virus protein VP39"/>
    <property type="match status" value="1"/>
</dbReference>
<dbReference type="CDD" id="cd19535">
    <property type="entry name" value="Cyc_NRPS"/>
    <property type="match status" value="1"/>
</dbReference>
<dbReference type="Pfam" id="PF00975">
    <property type="entry name" value="Thioesterase"/>
    <property type="match status" value="1"/>
</dbReference>
<evidence type="ECO:0000256" key="5">
    <source>
        <dbReference type="ARBA" id="ARBA00022450"/>
    </source>
</evidence>